<organism evidence="1 2">
    <name type="scientific">Methylovulum psychrotolerans</name>
    <dbReference type="NCBI Taxonomy" id="1704499"/>
    <lineage>
        <taxon>Bacteria</taxon>
        <taxon>Pseudomonadati</taxon>
        <taxon>Pseudomonadota</taxon>
        <taxon>Gammaproteobacteria</taxon>
        <taxon>Methylococcales</taxon>
        <taxon>Methylococcaceae</taxon>
        <taxon>Methylovulum</taxon>
    </lineage>
</organism>
<gene>
    <name evidence="1" type="ORF">AADEFJLK_02603</name>
</gene>
<evidence type="ECO:0000313" key="2">
    <source>
        <dbReference type="Proteomes" id="UP000237423"/>
    </source>
</evidence>
<proteinExistence type="predicted"/>
<evidence type="ECO:0000313" key="1">
    <source>
        <dbReference type="EMBL" id="POZ51730.1"/>
    </source>
</evidence>
<dbReference type="Proteomes" id="UP000237423">
    <property type="component" value="Unassembled WGS sequence"/>
</dbReference>
<protein>
    <submittedName>
        <fullName evidence="1">Uncharacterized protein</fullName>
    </submittedName>
</protein>
<accession>A0A2S5CLN9</accession>
<dbReference type="EMBL" id="PGFZ01000005">
    <property type="protein sequence ID" value="POZ51730.1"/>
    <property type="molecule type" value="Genomic_DNA"/>
</dbReference>
<dbReference type="AlphaFoldDB" id="A0A2S5CLN9"/>
<name>A0A2S5CLN9_9GAMM</name>
<reference evidence="1 2" key="1">
    <citation type="submission" date="2017-11" db="EMBL/GenBank/DDBJ databases">
        <title>Draft Genome Sequence of Methylobacter psychrotolerans Sph1T, an Obligate Methanotroph from Low-Temperature Environments.</title>
        <authorList>
            <person name="Oshkin I.Y."/>
            <person name="Miroshnikov K."/>
            <person name="Belova S.E."/>
            <person name="Korzhenkov A."/>
            <person name="Toshchakov S.V."/>
            <person name="Dedysh S.N."/>
        </authorList>
    </citation>
    <scope>NUCLEOTIDE SEQUENCE [LARGE SCALE GENOMIC DNA]</scope>
    <source>
        <strain evidence="1 2">Sph1</strain>
    </source>
</reference>
<sequence length="108" mass="12800">MPLFQRKRGFYLRQSCAEIRHLCRFTIADILPCCNRHRVTFNPIFSGIQKLSLFICDALVFCIIIHACLKIIREPKTSQYKLLILVFLRMNRLIFQPKRNDLGDETEK</sequence>
<comment type="caution">
    <text evidence="1">The sequence shown here is derived from an EMBL/GenBank/DDBJ whole genome shotgun (WGS) entry which is preliminary data.</text>
</comment>